<dbReference type="SUPFAM" id="SSF51419">
    <property type="entry name" value="PLP-binding barrel"/>
    <property type="match status" value="1"/>
</dbReference>
<dbReference type="RefSeq" id="WP_028928908.1">
    <property type="nucleotide sequence ID" value="NZ_AUII01000002.1"/>
</dbReference>
<dbReference type="SUPFAM" id="SSF50621">
    <property type="entry name" value="Alanine racemase C-terminal domain-like"/>
    <property type="match status" value="1"/>
</dbReference>
<dbReference type="Pfam" id="PF00278">
    <property type="entry name" value="Orn_DAP_Arg_deC"/>
    <property type="match status" value="1"/>
</dbReference>
<dbReference type="Pfam" id="PF02784">
    <property type="entry name" value="Orn_Arg_deC_N"/>
    <property type="match status" value="1"/>
</dbReference>
<dbReference type="OrthoDB" id="9802241at2"/>
<dbReference type="PANTHER" id="PTHR43727">
    <property type="entry name" value="DIAMINOPIMELATE DECARBOXYLASE"/>
    <property type="match status" value="1"/>
</dbReference>
<proteinExistence type="inferred from homology"/>
<keyword evidence="8" id="KW-1185">Reference proteome</keyword>
<dbReference type="STRING" id="1123024.GCA_000423625_00743"/>
<evidence type="ECO:0000256" key="1">
    <source>
        <dbReference type="ARBA" id="ARBA00001933"/>
    </source>
</evidence>
<dbReference type="InterPro" id="IPR029066">
    <property type="entry name" value="PLP-binding_barrel"/>
</dbReference>
<feature type="modified residue" description="N6-(pyridoxal phosphate)lysine" evidence="3">
    <location>
        <position position="61"/>
    </location>
</feature>
<dbReference type="InterPro" id="IPR009006">
    <property type="entry name" value="Ala_racemase/Decarboxylase_C"/>
</dbReference>
<sequence length="411" mass="42803">MSTLLTGAVAATAVDLAGRDALPAYVYDLDHLDAHTAALCADVRTAGAAAGLRLEVLHAVKANPDPGVLATAARHVDGLEVASGGELAHVRRHMPGVELAFGGPGKTDAELAAAVAARVARYHVESRTELRRLDAAARAAGAVVTVLLRVNIPGGPVQGAALTMGGTPSPFGMDPAEADACAAARAALPGVRIAGVHAHLASGLDPVGCAAQGAAVLGWALDFGRRHRMRLDEVNVGGGMAVDYHRPDRLFDWAEYGRLLAGHAAAHRDGGAEPVLRIEPGRAVSAYSGWYITRVLELKRSHGEWFAVCLGGTHHLRTPAAKGHDQPLVVLATDGWDRPWARPDTGAEAAVTFVGQLCTPKDVLARRVRAGRVRAGDVVVFALAGAYAYNISHRDFLLHPGPHVVHLGTAG</sequence>
<comment type="similarity">
    <text evidence="4">Belongs to the Orn/Lys/Arg decarboxylase class-II family.</text>
</comment>
<feature type="domain" description="Orn/DAP/Arg decarboxylase 2 C-terminal" evidence="5">
    <location>
        <begin position="25"/>
        <end position="385"/>
    </location>
</feature>
<evidence type="ECO:0000256" key="2">
    <source>
        <dbReference type="ARBA" id="ARBA00022898"/>
    </source>
</evidence>
<evidence type="ECO:0000259" key="6">
    <source>
        <dbReference type="Pfam" id="PF02784"/>
    </source>
</evidence>
<dbReference type="GO" id="GO:0008836">
    <property type="term" value="F:diaminopimelate decarboxylase activity"/>
    <property type="evidence" value="ECO:0007669"/>
    <property type="project" value="TreeGrafter"/>
</dbReference>
<dbReference type="Proteomes" id="UP000321328">
    <property type="component" value="Unassembled WGS sequence"/>
</dbReference>
<dbReference type="InterPro" id="IPR000183">
    <property type="entry name" value="Orn/DAP/Arg_de-COase"/>
</dbReference>
<evidence type="ECO:0000259" key="5">
    <source>
        <dbReference type="Pfam" id="PF00278"/>
    </source>
</evidence>
<dbReference type="PRINTS" id="PR01179">
    <property type="entry name" value="ODADCRBXLASE"/>
</dbReference>
<dbReference type="AlphaFoldDB" id="A0A511CY49"/>
<feature type="active site" description="Proton donor" evidence="3">
    <location>
        <position position="358"/>
    </location>
</feature>
<evidence type="ECO:0000256" key="4">
    <source>
        <dbReference type="RuleBase" id="RU003737"/>
    </source>
</evidence>
<dbReference type="EMBL" id="BJVI01000009">
    <property type="protein sequence ID" value="GEL17481.1"/>
    <property type="molecule type" value="Genomic_DNA"/>
</dbReference>
<evidence type="ECO:0000313" key="7">
    <source>
        <dbReference type="EMBL" id="GEL17481.1"/>
    </source>
</evidence>
<accession>A0A511CY49</accession>
<gene>
    <name evidence="7" type="primary">lysA</name>
    <name evidence="7" type="ORF">PA7_13180</name>
</gene>
<comment type="cofactor">
    <cofactor evidence="1 3">
        <name>pyridoxal 5'-phosphate</name>
        <dbReference type="ChEBI" id="CHEBI:597326"/>
    </cofactor>
</comment>
<protein>
    <submittedName>
        <fullName evidence="7">Diaminopimelate decarboxylase</fullName>
    </submittedName>
</protein>
<reference evidence="7 8" key="1">
    <citation type="submission" date="2019-07" db="EMBL/GenBank/DDBJ databases">
        <title>Whole genome shotgun sequence of Pseudonocardia asaccharolytica NBRC 16224.</title>
        <authorList>
            <person name="Hosoyama A."/>
            <person name="Uohara A."/>
            <person name="Ohji S."/>
            <person name="Ichikawa N."/>
        </authorList>
    </citation>
    <scope>NUCLEOTIDE SEQUENCE [LARGE SCALE GENOMIC DNA]</scope>
    <source>
        <strain evidence="7 8">NBRC 16224</strain>
    </source>
</reference>
<organism evidence="7 8">
    <name type="scientific">Pseudonocardia asaccharolytica DSM 44247 = NBRC 16224</name>
    <dbReference type="NCBI Taxonomy" id="1123024"/>
    <lineage>
        <taxon>Bacteria</taxon>
        <taxon>Bacillati</taxon>
        <taxon>Actinomycetota</taxon>
        <taxon>Actinomycetes</taxon>
        <taxon>Pseudonocardiales</taxon>
        <taxon>Pseudonocardiaceae</taxon>
        <taxon>Pseudonocardia</taxon>
    </lineage>
</organism>
<feature type="domain" description="Orn/DAP/Arg decarboxylase 2 N-terminal" evidence="6">
    <location>
        <begin position="51"/>
        <end position="286"/>
    </location>
</feature>
<name>A0A511CY49_9PSEU</name>
<dbReference type="GO" id="GO:0009089">
    <property type="term" value="P:lysine biosynthetic process via diaminopimelate"/>
    <property type="evidence" value="ECO:0007669"/>
    <property type="project" value="TreeGrafter"/>
</dbReference>
<dbReference type="InterPro" id="IPR022643">
    <property type="entry name" value="De-COase2_C"/>
</dbReference>
<dbReference type="InterPro" id="IPR022644">
    <property type="entry name" value="De-COase2_N"/>
</dbReference>
<evidence type="ECO:0000313" key="8">
    <source>
        <dbReference type="Proteomes" id="UP000321328"/>
    </source>
</evidence>
<dbReference type="PANTHER" id="PTHR43727:SF2">
    <property type="entry name" value="GROUP IV DECARBOXYLASE"/>
    <property type="match status" value="1"/>
</dbReference>
<evidence type="ECO:0000256" key="3">
    <source>
        <dbReference type="PIRSR" id="PIRSR600183-50"/>
    </source>
</evidence>
<dbReference type="Gene3D" id="3.20.20.10">
    <property type="entry name" value="Alanine racemase"/>
    <property type="match status" value="1"/>
</dbReference>
<keyword evidence="2 3" id="KW-0663">Pyridoxal phosphate</keyword>
<comment type="caution">
    <text evidence="7">The sequence shown here is derived from an EMBL/GenBank/DDBJ whole genome shotgun (WGS) entry which is preliminary data.</text>
</comment>
<dbReference type="Gene3D" id="2.40.37.10">
    <property type="entry name" value="Lyase, Ornithine Decarboxylase, Chain A, domain 1"/>
    <property type="match status" value="1"/>
</dbReference>